<reference evidence="3 4" key="1">
    <citation type="submission" date="2019-06" db="EMBL/GenBank/DDBJ databases">
        <title>Genomics analysis of Aphanomyces spp. identifies a new class of oomycete effector associated with host adaptation.</title>
        <authorList>
            <person name="Gaulin E."/>
        </authorList>
    </citation>
    <scope>NUCLEOTIDE SEQUENCE [LARGE SCALE GENOMIC DNA]</scope>
    <source>
        <strain evidence="3 4">E</strain>
    </source>
</reference>
<evidence type="ECO:0000259" key="2">
    <source>
        <dbReference type="PROSITE" id="PS50966"/>
    </source>
</evidence>
<dbReference type="VEuPathDB" id="FungiDB:H257_17704"/>
<name>A0A6A4ZWR7_APHAT</name>
<dbReference type="AlphaFoldDB" id="A0A6A4ZWR7"/>
<dbReference type="PROSITE" id="PS50966">
    <property type="entry name" value="ZF_SWIM"/>
    <property type="match status" value="1"/>
</dbReference>
<keyword evidence="1" id="KW-0479">Metal-binding</keyword>
<proteinExistence type="predicted"/>
<keyword evidence="1" id="KW-0863">Zinc-finger</keyword>
<dbReference type="GO" id="GO:0008270">
    <property type="term" value="F:zinc ion binding"/>
    <property type="evidence" value="ECO:0007669"/>
    <property type="project" value="UniProtKB-KW"/>
</dbReference>
<dbReference type="VEuPathDB" id="FungiDB:H257_16406"/>
<sequence>MLRNVHKHKSLLRTMDNYKVICTQIHLMRSARTWMQFHAIASVVLMNWETSLAEEEFAQWFQETYLLPPWDVWFFVAYTFSRIPAHQQHIESHHKRIKQVCAHELRATTSVVLEHTIPRIVVADAIQPDHTPATWIDAPISGEVLAKALVLLKPRNHRLVEEQSCICFNSSSHFGISITLSRMKKYHTLYLDSLNGEGTVDLLAEKIKDAFLSLHIVHVDEDIEIRENVSSLEPFTFNECELVRLKYKCDCLTYHESGWLCAHTIACCNLIDDFDLKLRLTTLPTRKSVGRPRKIPSALESEPRRRFFAVPTLVRKMGLQPLSVINYKCCKDFDIIENKADGTTEESVNTIVGYVASYKPERKMWVCRFRPIDELQTFTMSAEALAHSISEAFALGVDITGSTQNDSNTY</sequence>
<organism evidence="3 4">
    <name type="scientific">Aphanomyces astaci</name>
    <name type="common">Crayfish plague agent</name>
    <dbReference type="NCBI Taxonomy" id="112090"/>
    <lineage>
        <taxon>Eukaryota</taxon>
        <taxon>Sar</taxon>
        <taxon>Stramenopiles</taxon>
        <taxon>Oomycota</taxon>
        <taxon>Saprolegniomycetes</taxon>
        <taxon>Saprolegniales</taxon>
        <taxon>Verrucalvaceae</taxon>
        <taxon>Aphanomyces</taxon>
    </lineage>
</organism>
<dbReference type="Proteomes" id="UP000469452">
    <property type="component" value="Unassembled WGS sequence"/>
</dbReference>
<keyword evidence="1" id="KW-0862">Zinc</keyword>
<dbReference type="VEuPathDB" id="FungiDB:H257_09899"/>
<evidence type="ECO:0000256" key="1">
    <source>
        <dbReference type="PROSITE-ProRule" id="PRU00325"/>
    </source>
</evidence>
<comment type="caution">
    <text evidence="3">The sequence shown here is derived from an EMBL/GenBank/DDBJ whole genome shotgun (WGS) entry which is preliminary data.</text>
</comment>
<protein>
    <recommendedName>
        <fullName evidence="2">SWIM-type domain-containing protein</fullName>
    </recommendedName>
</protein>
<gene>
    <name evidence="3" type="ORF">AaE_011686</name>
</gene>
<accession>A0A6A4ZWR7</accession>
<evidence type="ECO:0000313" key="4">
    <source>
        <dbReference type="Proteomes" id="UP000469452"/>
    </source>
</evidence>
<dbReference type="InterPro" id="IPR007527">
    <property type="entry name" value="Znf_SWIM"/>
</dbReference>
<feature type="domain" description="SWIM-type" evidence="2">
    <location>
        <begin position="241"/>
        <end position="272"/>
    </location>
</feature>
<dbReference type="EMBL" id="VJMI01017403">
    <property type="protein sequence ID" value="KAF0713875.1"/>
    <property type="molecule type" value="Genomic_DNA"/>
</dbReference>
<evidence type="ECO:0000313" key="3">
    <source>
        <dbReference type="EMBL" id="KAF0713875.1"/>
    </source>
</evidence>